<dbReference type="HOGENOM" id="CLU_569892_0_0_1"/>
<feature type="chain" id="PRO_5004895642" evidence="2">
    <location>
        <begin position="23"/>
        <end position="479"/>
    </location>
</feature>
<gene>
    <name evidence="3" type="ORF">DRE_05213</name>
</gene>
<protein>
    <submittedName>
        <fullName evidence="3">Uncharacterized protein</fullName>
    </submittedName>
</protein>
<dbReference type="Proteomes" id="UP000024837">
    <property type="component" value="Unassembled WGS sequence"/>
</dbReference>
<feature type="compositionally biased region" description="Basic and acidic residues" evidence="1">
    <location>
        <begin position="103"/>
        <end position="112"/>
    </location>
</feature>
<feature type="signal peptide" evidence="2">
    <location>
        <begin position="1"/>
        <end position="22"/>
    </location>
</feature>
<sequence length="479" mass="53277">MRTVSLRQVASCFLLFAVAVHSHPKGPRAAKASIEERGTGGPPSDFQSEPFEKRAPVALESGDIEDIKARDASVGGLQQRDAAVGSEFTSLKERNVFPEGVSAEEKQPEKRTAKPYAVEKTFEEEFDLLDDTDDSGEIPIVPDLLGSPTEPSGEEGHQFERRSPPRPLSPERERERRNEHNAKVRRENIKRLYQEVSEFQEYRNTIPPSAYAADDGSFGHSISHRDLGPEAATQDKRAVGDMKEYRDYKRAVIVARLRELGYDPAKLPGYIDDLVNYPDPADQPDAPSEKRAEPQLEKRTKDDGSDDAPMAGKVEKRDSGVSVLCPSLRTMNSGSLIFFNPHSFEQSMAIFRRSCFNCACSAEYKGWYMIPDEDSGCTPRLVQNCYLAGCLCTEGAFQSQKMLVPKPLWRGEDKGESNYDMEAYDPALNDVHVNPLEAGADNEVLLRKKKRGLEDEGAREGFEGSDEGLDFHFGSVGDS</sequence>
<dbReference type="AlphaFoldDB" id="W7HZK7"/>
<keyword evidence="4" id="KW-1185">Reference proteome</keyword>
<name>W7HZK7_9PEZI</name>
<accession>W7HZK7</accession>
<dbReference type="EMBL" id="KI966425">
    <property type="protein sequence ID" value="EWC45652.1"/>
    <property type="molecule type" value="Genomic_DNA"/>
</dbReference>
<reference evidence="3 4" key="1">
    <citation type="submission" date="2013-05" db="EMBL/GenBank/DDBJ databases">
        <title>Drechslerella stenobrocha genome reveals carnivorous origination and mechanical trapping mechanism of predatory fungi.</title>
        <authorList>
            <person name="Liu X."/>
            <person name="Zhang W."/>
            <person name="Liu K."/>
        </authorList>
    </citation>
    <scope>NUCLEOTIDE SEQUENCE [LARGE SCALE GENOMIC DNA]</scope>
    <source>
        <strain evidence="3 4">248</strain>
    </source>
</reference>
<keyword evidence="2" id="KW-0732">Signal</keyword>
<feature type="compositionally biased region" description="Basic and acidic residues" evidence="1">
    <location>
        <begin position="453"/>
        <end position="462"/>
    </location>
</feature>
<feature type="compositionally biased region" description="Basic and acidic residues" evidence="1">
    <location>
        <begin position="154"/>
        <end position="186"/>
    </location>
</feature>
<feature type="region of interest" description="Disordered" evidence="1">
    <location>
        <begin position="273"/>
        <end position="315"/>
    </location>
</feature>
<feature type="region of interest" description="Disordered" evidence="1">
    <location>
        <begin position="453"/>
        <end position="479"/>
    </location>
</feature>
<dbReference type="OrthoDB" id="5428156at2759"/>
<feature type="compositionally biased region" description="Acidic residues" evidence="1">
    <location>
        <begin position="122"/>
        <end position="136"/>
    </location>
</feature>
<organism evidence="3 4">
    <name type="scientific">Drechslerella stenobrocha 248</name>
    <dbReference type="NCBI Taxonomy" id="1043628"/>
    <lineage>
        <taxon>Eukaryota</taxon>
        <taxon>Fungi</taxon>
        <taxon>Dikarya</taxon>
        <taxon>Ascomycota</taxon>
        <taxon>Pezizomycotina</taxon>
        <taxon>Orbiliomycetes</taxon>
        <taxon>Orbiliales</taxon>
        <taxon>Orbiliaceae</taxon>
        <taxon>Drechslerella</taxon>
    </lineage>
</organism>
<evidence type="ECO:0000313" key="4">
    <source>
        <dbReference type="Proteomes" id="UP000024837"/>
    </source>
</evidence>
<evidence type="ECO:0000256" key="1">
    <source>
        <dbReference type="SAM" id="MobiDB-lite"/>
    </source>
</evidence>
<proteinExistence type="predicted"/>
<evidence type="ECO:0000313" key="3">
    <source>
        <dbReference type="EMBL" id="EWC45652.1"/>
    </source>
</evidence>
<evidence type="ECO:0000256" key="2">
    <source>
        <dbReference type="SAM" id="SignalP"/>
    </source>
</evidence>
<feature type="compositionally biased region" description="Basic and acidic residues" evidence="1">
    <location>
        <begin position="287"/>
        <end position="303"/>
    </location>
</feature>
<feature type="region of interest" description="Disordered" evidence="1">
    <location>
        <begin position="26"/>
        <end position="186"/>
    </location>
</feature>